<keyword evidence="2" id="KW-1185">Reference proteome</keyword>
<name>A0A9D3WW00_9SAUR</name>
<proteinExistence type="predicted"/>
<gene>
    <name evidence="1" type="ORF">KIL84_003575</name>
</gene>
<evidence type="ECO:0000313" key="2">
    <source>
        <dbReference type="Proteomes" id="UP000827986"/>
    </source>
</evidence>
<sequence>MDWADVPLPCTARLAPRVQRTGPGLPGARLPHAQAVPCCSRMAKPQRTGEPRSSTYHCLTAPAFPGHALHAALASRLCPHPCLGEIPPVVPQAVLPGACGSFPSSLPPAALRMAPGPALHSWGGSWPRCAAWQGGALSLACFPGPCLSDSWAQLHPDLCCLLWIHLPK</sequence>
<dbReference type="Proteomes" id="UP000827986">
    <property type="component" value="Unassembled WGS sequence"/>
</dbReference>
<evidence type="ECO:0000313" key="1">
    <source>
        <dbReference type="EMBL" id="KAH1168092.1"/>
    </source>
</evidence>
<organism evidence="1 2">
    <name type="scientific">Mauremys mutica</name>
    <name type="common">yellowpond turtle</name>
    <dbReference type="NCBI Taxonomy" id="74926"/>
    <lineage>
        <taxon>Eukaryota</taxon>
        <taxon>Metazoa</taxon>
        <taxon>Chordata</taxon>
        <taxon>Craniata</taxon>
        <taxon>Vertebrata</taxon>
        <taxon>Euteleostomi</taxon>
        <taxon>Archelosauria</taxon>
        <taxon>Testudinata</taxon>
        <taxon>Testudines</taxon>
        <taxon>Cryptodira</taxon>
        <taxon>Durocryptodira</taxon>
        <taxon>Testudinoidea</taxon>
        <taxon>Geoemydidae</taxon>
        <taxon>Geoemydinae</taxon>
        <taxon>Mauremys</taxon>
    </lineage>
</organism>
<comment type="caution">
    <text evidence="1">The sequence shown here is derived from an EMBL/GenBank/DDBJ whole genome shotgun (WGS) entry which is preliminary data.</text>
</comment>
<dbReference type="EMBL" id="JAHDVG010000486">
    <property type="protein sequence ID" value="KAH1168092.1"/>
    <property type="molecule type" value="Genomic_DNA"/>
</dbReference>
<dbReference type="AlphaFoldDB" id="A0A9D3WW00"/>
<protein>
    <submittedName>
        <fullName evidence="1">Uncharacterized protein</fullName>
    </submittedName>
</protein>
<reference evidence="1" key="1">
    <citation type="submission" date="2021-09" db="EMBL/GenBank/DDBJ databases">
        <title>The genome of Mauremys mutica provides insights into the evolution of semi-aquatic lifestyle.</title>
        <authorList>
            <person name="Gong S."/>
            <person name="Gao Y."/>
        </authorList>
    </citation>
    <scope>NUCLEOTIDE SEQUENCE</scope>
    <source>
        <strain evidence="1">MM-2020</strain>
        <tissue evidence="1">Muscle</tissue>
    </source>
</reference>
<accession>A0A9D3WW00</accession>